<evidence type="ECO:0000313" key="4">
    <source>
        <dbReference type="EMBL" id="SFU27750.1"/>
    </source>
</evidence>
<sequence>MFRQIQEHDLLLSYPYDSMNPFLDLLDEASTDDDVVSISITIYRLARTSRLVRALCRAAENGKKVTVLIELRARFDEQNNIDWSEEFEKAGCNIIYGTPNYKVHSKLCLITRKEDKSIRTYTQVGTGNYNEKTSKLYTDLCLMTCNPYIGKDALRFFQNMGIGNLKGKYRALIVSPVSLKSTVLSLIDREISKGKDGFMFFKMNSFTDKDIIKKLREASCAGVTIRMIIRGITCLVPGIPGETENVEIRSIVGRYLEHSRVYIFGKEADEKMYIASADFMTRNTERRVEVGCPVDAPEVRAKIHHIVSLMWADNTKARRLGSDGSYHRILPAESCEGTPGVNAQDAQMEYAVRTGYLPEKGADKRPRSFHSTQESGTYFHRKKERSTDPRNTREKISFIKKLLFWK</sequence>
<evidence type="ECO:0000313" key="5">
    <source>
        <dbReference type="Proteomes" id="UP000198817"/>
    </source>
</evidence>
<keyword evidence="4" id="KW-0418">Kinase</keyword>
<reference evidence="4 5" key="1">
    <citation type="submission" date="2016-10" db="EMBL/GenBank/DDBJ databases">
        <authorList>
            <person name="de Groot N.N."/>
        </authorList>
    </citation>
    <scope>NUCLEOTIDE SEQUENCE [LARGE SCALE GENOMIC DNA]</scope>
    <source>
        <strain evidence="4 5">KHGC13</strain>
    </source>
</reference>
<evidence type="ECO:0000259" key="2">
    <source>
        <dbReference type="Pfam" id="PF13090"/>
    </source>
</evidence>
<dbReference type="InterPro" id="IPR003414">
    <property type="entry name" value="PP_kinase"/>
</dbReference>
<evidence type="ECO:0000256" key="1">
    <source>
        <dbReference type="SAM" id="MobiDB-lite"/>
    </source>
</evidence>
<dbReference type="GO" id="GO:0009358">
    <property type="term" value="C:polyphosphate kinase complex"/>
    <property type="evidence" value="ECO:0007669"/>
    <property type="project" value="InterPro"/>
</dbReference>
<dbReference type="STRING" id="155865.SAMN05216515_1026"/>
<dbReference type="Proteomes" id="UP000198817">
    <property type="component" value="Unassembled WGS sequence"/>
</dbReference>
<dbReference type="GO" id="GO:0008976">
    <property type="term" value="F:polyphosphate kinase activity"/>
    <property type="evidence" value="ECO:0007669"/>
    <property type="project" value="InterPro"/>
</dbReference>
<feature type="domain" description="Polyphosphate kinase C-terminal" evidence="2">
    <location>
        <begin position="172"/>
        <end position="330"/>
    </location>
</feature>
<feature type="region of interest" description="Disordered" evidence="1">
    <location>
        <begin position="359"/>
        <end position="392"/>
    </location>
</feature>
<dbReference type="InterPro" id="IPR041108">
    <property type="entry name" value="PP_kinase_C_1"/>
</dbReference>
<name>A0A1I7EV15_9FIRM</name>
<dbReference type="PANTHER" id="PTHR30218:SF0">
    <property type="entry name" value="POLYPHOSPHATE KINASE"/>
    <property type="match status" value="1"/>
</dbReference>
<gene>
    <name evidence="4" type="ORF">SAMN05216508_1016</name>
</gene>
<keyword evidence="4" id="KW-0808">Transferase</keyword>
<protein>
    <submittedName>
        <fullName evidence="4">Polyphosphate kinase</fullName>
    </submittedName>
</protein>
<feature type="domain" description="Polyphosphate kinase C-terminal" evidence="3">
    <location>
        <begin position="1"/>
        <end position="160"/>
    </location>
</feature>
<dbReference type="EMBL" id="FPBT01000001">
    <property type="protein sequence ID" value="SFU27750.1"/>
    <property type="molecule type" value="Genomic_DNA"/>
</dbReference>
<dbReference type="Gene3D" id="3.30.870.10">
    <property type="entry name" value="Endonuclease Chain A"/>
    <property type="match status" value="2"/>
</dbReference>
<dbReference type="InterPro" id="IPR025200">
    <property type="entry name" value="PPK_C_dom2"/>
</dbReference>
<evidence type="ECO:0000259" key="3">
    <source>
        <dbReference type="Pfam" id="PF17941"/>
    </source>
</evidence>
<proteinExistence type="predicted"/>
<dbReference type="PANTHER" id="PTHR30218">
    <property type="entry name" value="POLYPHOSPHATE KINASE"/>
    <property type="match status" value="1"/>
</dbReference>
<organism evidence="4 5">
    <name type="scientific">Eubacterium pyruvativorans</name>
    <dbReference type="NCBI Taxonomy" id="155865"/>
    <lineage>
        <taxon>Bacteria</taxon>
        <taxon>Bacillati</taxon>
        <taxon>Bacillota</taxon>
        <taxon>Clostridia</taxon>
        <taxon>Eubacteriales</taxon>
        <taxon>Eubacteriaceae</taxon>
        <taxon>Eubacterium</taxon>
    </lineage>
</organism>
<accession>A0A1I7EV15</accession>
<dbReference type="SUPFAM" id="SSF56024">
    <property type="entry name" value="Phospholipase D/nuclease"/>
    <property type="match status" value="2"/>
</dbReference>
<dbReference type="Pfam" id="PF13090">
    <property type="entry name" value="PP_kinase_C"/>
    <property type="match status" value="1"/>
</dbReference>
<keyword evidence="5" id="KW-1185">Reference proteome</keyword>
<dbReference type="GO" id="GO:0006799">
    <property type="term" value="P:polyphosphate biosynthetic process"/>
    <property type="evidence" value="ECO:0007669"/>
    <property type="project" value="InterPro"/>
</dbReference>
<dbReference type="Pfam" id="PF17941">
    <property type="entry name" value="PP_kinase_C_1"/>
    <property type="match status" value="1"/>
</dbReference>
<dbReference type="AlphaFoldDB" id="A0A1I7EV15"/>